<keyword evidence="2 10" id="KW-0645">Protease</keyword>
<reference evidence="13 14" key="1">
    <citation type="journal article" date="2020" name="Mol. Biol. Evol.">
        <title>Interspecific Gene Flow and the Evolution of Specialization in Black and White Rhinoceros.</title>
        <authorList>
            <person name="Moodley Y."/>
            <person name="Westbury M.V."/>
            <person name="Russo I.M."/>
            <person name="Gopalakrishnan S."/>
            <person name="Rakotoarivelo A."/>
            <person name="Olsen R.A."/>
            <person name="Prost S."/>
            <person name="Tunstall T."/>
            <person name="Ryder O.A."/>
            <person name="Dalen L."/>
            <person name="Bruford M.W."/>
        </authorList>
    </citation>
    <scope>NUCLEOTIDE SEQUENCE [LARGE SCALE GENOMIC DNA]</scope>
    <source>
        <strain evidence="13">SBR-YM</strain>
        <tissue evidence="13">Skin</tissue>
    </source>
</reference>
<keyword evidence="4 10" id="KW-0378">Hydrolase</keyword>
<evidence type="ECO:0000256" key="10">
    <source>
        <dbReference type="RuleBase" id="RU003983"/>
    </source>
</evidence>
<evidence type="ECO:0000256" key="7">
    <source>
        <dbReference type="ARBA" id="ARBA00038233"/>
    </source>
</evidence>
<protein>
    <recommendedName>
        <fullName evidence="8">Metalloendopeptidase OMA1, mitochondrial</fullName>
    </recommendedName>
    <alternativeName>
        <fullName evidence="9">Overlapping with the m-AAA protease 1 homolog</fullName>
    </alternativeName>
</protein>
<evidence type="ECO:0000313" key="13">
    <source>
        <dbReference type="EMBL" id="KAF5915260.1"/>
    </source>
</evidence>
<comment type="similarity">
    <text evidence="7 10">Belongs to the peptidase M48 family.</text>
</comment>
<evidence type="ECO:0000256" key="2">
    <source>
        <dbReference type="ARBA" id="ARBA00022670"/>
    </source>
</evidence>
<sequence>MDMFIFTGLLNSVTDIHQLSFLLGHGSTCNYGHAAEKASLVHLLDFLGLIFLTIICTICPLDSLVFWGQWIQSKLHEYMFDRPYSRILETEANKFGPQLAAKACVDSEPMEIADSLHGHFKLLEWLFTHPYHGNQAEHLNILIPQALIIREICNCPPLSGPDPRLLFKLSVKHFLEELEKRDLNTTVRKHKMDTLPIQEQEQILLTTYIIEKRTGS</sequence>
<evidence type="ECO:0000256" key="11">
    <source>
        <dbReference type="SAM" id="Phobius"/>
    </source>
</evidence>
<dbReference type="InterPro" id="IPR051156">
    <property type="entry name" value="Mito/Outer_Membr_Metalloprot"/>
</dbReference>
<dbReference type="PANTHER" id="PTHR22726">
    <property type="entry name" value="METALLOENDOPEPTIDASE OMA1"/>
    <property type="match status" value="1"/>
</dbReference>
<keyword evidence="14" id="KW-1185">Reference proteome</keyword>
<dbReference type="PANTHER" id="PTHR22726:SF1">
    <property type="entry name" value="METALLOENDOPEPTIDASE OMA1, MITOCHONDRIAL"/>
    <property type="match status" value="1"/>
</dbReference>
<evidence type="ECO:0000259" key="12">
    <source>
        <dbReference type="Pfam" id="PF01435"/>
    </source>
</evidence>
<dbReference type="GO" id="GO:0004222">
    <property type="term" value="F:metalloendopeptidase activity"/>
    <property type="evidence" value="ECO:0007669"/>
    <property type="project" value="InterPro"/>
</dbReference>
<proteinExistence type="inferred from homology"/>
<keyword evidence="5 10" id="KW-0862">Zinc</keyword>
<evidence type="ECO:0000256" key="6">
    <source>
        <dbReference type="ARBA" id="ARBA00023049"/>
    </source>
</evidence>
<evidence type="ECO:0000256" key="8">
    <source>
        <dbReference type="ARBA" id="ARBA00040360"/>
    </source>
</evidence>
<dbReference type="GO" id="GO:0046872">
    <property type="term" value="F:metal ion binding"/>
    <property type="evidence" value="ECO:0007669"/>
    <property type="project" value="UniProtKB-KW"/>
</dbReference>
<comment type="cofactor">
    <cofactor evidence="10">
        <name>Zn(2+)</name>
        <dbReference type="ChEBI" id="CHEBI:29105"/>
    </cofactor>
    <text evidence="10">Binds 1 zinc ion per subunit.</text>
</comment>
<keyword evidence="6 10" id="KW-0482">Metalloprotease</keyword>
<dbReference type="GO" id="GO:0034982">
    <property type="term" value="P:mitochondrial protein processing"/>
    <property type="evidence" value="ECO:0007669"/>
    <property type="project" value="TreeGrafter"/>
</dbReference>
<keyword evidence="11" id="KW-0812">Transmembrane</keyword>
<organism evidence="13 14">
    <name type="scientific">Diceros bicornis minor</name>
    <name type="common">South-central black rhinoceros</name>
    <dbReference type="NCBI Taxonomy" id="77932"/>
    <lineage>
        <taxon>Eukaryota</taxon>
        <taxon>Metazoa</taxon>
        <taxon>Chordata</taxon>
        <taxon>Craniata</taxon>
        <taxon>Vertebrata</taxon>
        <taxon>Euteleostomi</taxon>
        <taxon>Mammalia</taxon>
        <taxon>Eutheria</taxon>
        <taxon>Laurasiatheria</taxon>
        <taxon>Perissodactyla</taxon>
        <taxon>Rhinocerotidae</taxon>
        <taxon>Diceros</taxon>
    </lineage>
</organism>
<evidence type="ECO:0000256" key="9">
    <source>
        <dbReference type="ARBA" id="ARBA00042978"/>
    </source>
</evidence>
<keyword evidence="11" id="KW-0472">Membrane</keyword>
<dbReference type="GO" id="GO:0005743">
    <property type="term" value="C:mitochondrial inner membrane"/>
    <property type="evidence" value="ECO:0007669"/>
    <property type="project" value="TreeGrafter"/>
</dbReference>
<comment type="caution">
    <text evidence="13">The sequence shown here is derived from an EMBL/GenBank/DDBJ whole genome shotgun (WGS) entry which is preliminary data.</text>
</comment>
<dbReference type="InterPro" id="IPR001915">
    <property type="entry name" value="Peptidase_M48"/>
</dbReference>
<dbReference type="EMBL" id="JACDTQ010002883">
    <property type="protein sequence ID" value="KAF5915260.1"/>
    <property type="molecule type" value="Genomic_DNA"/>
</dbReference>
<evidence type="ECO:0000256" key="1">
    <source>
        <dbReference type="ARBA" id="ARBA00011182"/>
    </source>
</evidence>
<dbReference type="Proteomes" id="UP000551758">
    <property type="component" value="Unassembled WGS sequence"/>
</dbReference>
<name>A0A7J7EHF7_DICBM</name>
<keyword evidence="11" id="KW-1133">Transmembrane helix</keyword>
<feature type="transmembrane region" description="Helical" evidence="11">
    <location>
        <begin position="46"/>
        <end position="67"/>
    </location>
</feature>
<comment type="subunit">
    <text evidence="1">Homooligomer.</text>
</comment>
<evidence type="ECO:0000256" key="4">
    <source>
        <dbReference type="ARBA" id="ARBA00022801"/>
    </source>
</evidence>
<dbReference type="Pfam" id="PF01435">
    <property type="entry name" value="Peptidase_M48"/>
    <property type="match status" value="1"/>
</dbReference>
<dbReference type="GO" id="GO:0006515">
    <property type="term" value="P:protein quality control for misfolded or incompletely synthesized proteins"/>
    <property type="evidence" value="ECO:0007669"/>
    <property type="project" value="TreeGrafter"/>
</dbReference>
<keyword evidence="3" id="KW-0479">Metal-binding</keyword>
<evidence type="ECO:0000256" key="3">
    <source>
        <dbReference type="ARBA" id="ARBA00022723"/>
    </source>
</evidence>
<evidence type="ECO:0000313" key="14">
    <source>
        <dbReference type="Proteomes" id="UP000551758"/>
    </source>
</evidence>
<feature type="domain" description="Peptidase M48" evidence="12">
    <location>
        <begin position="3"/>
        <end position="139"/>
    </location>
</feature>
<accession>A0A7J7EHF7</accession>
<dbReference type="AlphaFoldDB" id="A0A7J7EHF7"/>
<gene>
    <name evidence="13" type="ORF">HPG69_011724</name>
</gene>
<evidence type="ECO:0000256" key="5">
    <source>
        <dbReference type="ARBA" id="ARBA00022833"/>
    </source>
</evidence>